<sequence>MSTEARAEAERRHAAGELYALEKSRLTTFVEGAEWQASRPVTDAEVEAAARALNVEGWTCNGGEDEPGNYDSCPDCKRVCDPLARVALEAARTTRQEANDAE</sequence>
<name>A0ABY4C1Z3_9MICO</name>
<protein>
    <recommendedName>
        <fullName evidence="3">DUF3039 domain-containing protein</fullName>
    </recommendedName>
</protein>
<proteinExistence type="predicted"/>
<evidence type="ECO:0008006" key="3">
    <source>
        <dbReference type="Google" id="ProtNLM"/>
    </source>
</evidence>
<evidence type="ECO:0000313" key="1">
    <source>
        <dbReference type="EMBL" id="UOE45500.1"/>
    </source>
</evidence>
<keyword evidence="2" id="KW-1185">Reference proteome</keyword>
<dbReference type="EMBL" id="CP094528">
    <property type="protein sequence ID" value="UOE45500.1"/>
    <property type="molecule type" value="Genomic_DNA"/>
</dbReference>
<dbReference type="Proteomes" id="UP000832097">
    <property type="component" value="Chromosome"/>
</dbReference>
<organism evidence="1 2">
    <name type="scientific">Agromyces larvae</name>
    <dbReference type="NCBI Taxonomy" id="2929802"/>
    <lineage>
        <taxon>Bacteria</taxon>
        <taxon>Bacillati</taxon>
        <taxon>Actinomycetota</taxon>
        <taxon>Actinomycetes</taxon>
        <taxon>Micrococcales</taxon>
        <taxon>Microbacteriaceae</taxon>
        <taxon>Agromyces</taxon>
    </lineage>
</organism>
<gene>
    <name evidence="1" type="ORF">MTO99_07010</name>
</gene>
<reference evidence="1 2" key="1">
    <citation type="submission" date="2022-03" db="EMBL/GenBank/DDBJ databases">
        <title>Mucilaginibacter sp. isolated from the gut of Protaetia brevitarsis seulensis larvae.</title>
        <authorList>
            <person name="Won M."/>
            <person name="Kim S.-J."/>
            <person name="Kwon S.-W."/>
        </authorList>
    </citation>
    <scope>NUCLEOTIDE SEQUENCE [LARGE SCALE GENOMIC DNA]</scope>
    <source>
        <strain evidence="1 2">CFWR-12</strain>
    </source>
</reference>
<accession>A0ABY4C1Z3</accession>
<evidence type="ECO:0000313" key="2">
    <source>
        <dbReference type="Proteomes" id="UP000832097"/>
    </source>
</evidence>
<dbReference type="RefSeq" id="WP_243558099.1">
    <property type="nucleotide sequence ID" value="NZ_CP094528.1"/>
</dbReference>